<dbReference type="InterPro" id="IPR021272">
    <property type="entry name" value="DUF2851"/>
</dbReference>
<name>A0A7C2M3Z6_9FLAO</name>
<reference evidence="1" key="1">
    <citation type="journal article" date="2020" name="mSystems">
        <title>Genome- and Community-Level Interaction Insights into Carbon Utilization and Element Cycling Functions of Hydrothermarchaeota in Hydrothermal Sediment.</title>
        <authorList>
            <person name="Zhou Z."/>
            <person name="Liu Y."/>
            <person name="Xu W."/>
            <person name="Pan J."/>
            <person name="Luo Z.H."/>
            <person name="Li M."/>
        </authorList>
    </citation>
    <scope>NUCLEOTIDE SEQUENCE [LARGE SCALE GENOMIC DNA]</scope>
    <source>
        <strain evidence="1">SpSt-1235</strain>
    </source>
</reference>
<gene>
    <name evidence="1" type="ORF">ENO10_03805</name>
</gene>
<sequence length="277" mass="31990">MYIERLEGKADFIFSLLKRSSGDWEEVLFKLLAKNFGLNVNGDSFLSVAESIPFSVIRKCRGDRNNLEALFFGQTGLLENEVDEAYYKDLQDRYLFLKNKFSLTSEGVTPVKYFRLRPDNFPEIRLSQFAAVYHQQDHLFSKVLGTDDPSILKNMFKADAADFWKTHYTFSKTHKPRKKSLSNAFLDLLVINSLVPVRFCYLKALGKEEDESLLNMMRSLPPESNQIVKKFDSLKPGLVENAYNSQALLHMKKEYCEKNQCLHCSLGLKILQRQEGN</sequence>
<organism evidence="1">
    <name type="scientific">Salinimicrobium catena</name>
    <dbReference type="NCBI Taxonomy" id="390640"/>
    <lineage>
        <taxon>Bacteria</taxon>
        <taxon>Pseudomonadati</taxon>
        <taxon>Bacteroidota</taxon>
        <taxon>Flavobacteriia</taxon>
        <taxon>Flavobacteriales</taxon>
        <taxon>Flavobacteriaceae</taxon>
        <taxon>Salinimicrobium</taxon>
    </lineage>
</organism>
<evidence type="ECO:0000313" key="1">
    <source>
        <dbReference type="EMBL" id="HER40325.1"/>
    </source>
</evidence>
<comment type="caution">
    <text evidence="1">The sequence shown here is derived from an EMBL/GenBank/DDBJ whole genome shotgun (WGS) entry which is preliminary data.</text>
</comment>
<accession>A0A7C2M3Z6</accession>
<protein>
    <submittedName>
        <fullName evidence="1">DUF2851 family protein</fullName>
    </submittedName>
</protein>
<dbReference type="Proteomes" id="UP000885753">
    <property type="component" value="Unassembled WGS sequence"/>
</dbReference>
<proteinExistence type="predicted"/>
<dbReference type="EMBL" id="DSEE01000283">
    <property type="protein sequence ID" value="HER40325.1"/>
    <property type="molecule type" value="Genomic_DNA"/>
</dbReference>
<dbReference type="Pfam" id="PF11013">
    <property type="entry name" value="DUF2851"/>
    <property type="match status" value="1"/>
</dbReference>
<dbReference type="AlphaFoldDB" id="A0A7C2M3Z6"/>